<dbReference type="RefSeq" id="WP_355397514.1">
    <property type="nucleotide sequence ID" value="NZ_JBEXPZ010000019.1"/>
</dbReference>
<sequence>MITTLSGDTSRLLATVDFVKEQDTAALLPLLLPGLDGPELRALVEHCRFSHAALLVFPSDEAELGAGLVRSRAVRCPELPGEGGLSG</sequence>
<protein>
    <submittedName>
        <fullName evidence="1">Uncharacterized protein</fullName>
    </submittedName>
</protein>
<dbReference type="Proteomes" id="UP001550210">
    <property type="component" value="Unassembled WGS sequence"/>
</dbReference>
<name>A0ABV2UX59_9ACTN</name>
<evidence type="ECO:0000313" key="1">
    <source>
        <dbReference type="EMBL" id="MET9846143.1"/>
    </source>
</evidence>
<evidence type="ECO:0000313" key="2">
    <source>
        <dbReference type="Proteomes" id="UP001550210"/>
    </source>
</evidence>
<organism evidence="1 2">
    <name type="scientific">Streptomyces ossamyceticus</name>
    <dbReference type="NCBI Taxonomy" id="249581"/>
    <lineage>
        <taxon>Bacteria</taxon>
        <taxon>Bacillati</taxon>
        <taxon>Actinomycetota</taxon>
        <taxon>Actinomycetes</taxon>
        <taxon>Kitasatosporales</taxon>
        <taxon>Streptomycetaceae</taxon>
        <taxon>Streptomyces</taxon>
    </lineage>
</organism>
<comment type="caution">
    <text evidence="1">The sequence shown here is derived from an EMBL/GenBank/DDBJ whole genome shotgun (WGS) entry which is preliminary data.</text>
</comment>
<reference evidence="1 2" key="1">
    <citation type="submission" date="2024-06" db="EMBL/GenBank/DDBJ databases">
        <title>The Natural Products Discovery Center: Release of the First 8490 Sequenced Strains for Exploring Actinobacteria Biosynthetic Diversity.</title>
        <authorList>
            <person name="Kalkreuter E."/>
            <person name="Kautsar S.A."/>
            <person name="Yang D."/>
            <person name="Bader C.D."/>
            <person name="Teijaro C.N."/>
            <person name="Fluegel L."/>
            <person name="Davis C.M."/>
            <person name="Simpson J.R."/>
            <person name="Lauterbach L."/>
            <person name="Steele A.D."/>
            <person name="Gui C."/>
            <person name="Meng S."/>
            <person name="Li G."/>
            <person name="Viehrig K."/>
            <person name="Ye F."/>
            <person name="Su P."/>
            <person name="Kiefer A.F."/>
            <person name="Nichols A."/>
            <person name="Cepeda A.J."/>
            <person name="Yan W."/>
            <person name="Fan B."/>
            <person name="Jiang Y."/>
            <person name="Adhikari A."/>
            <person name="Zheng C.-J."/>
            <person name="Schuster L."/>
            <person name="Cowan T.M."/>
            <person name="Smanski M.J."/>
            <person name="Chevrette M.G."/>
            <person name="De Carvalho L.P.S."/>
            <person name="Shen B."/>
        </authorList>
    </citation>
    <scope>NUCLEOTIDE SEQUENCE [LARGE SCALE GENOMIC DNA]</scope>
    <source>
        <strain evidence="1 2">NPDC006434</strain>
    </source>
</reference>
<keyword evidence="2" id="KW-1185">Reference proteome</keyword>
<gene>
    <name evidence="1" type="ORF">ABZZ21_16565</name>
</gene>
<accession>A0ABV2UX59</accession>
<dbReference type="EMBL" id="JBEXPZ010000019">
    <property type="protein sequence ID" value="MET9846143.1"/>
    <property type="molecule type" value="Genomic_DNA"/>
</dbReference>
<proteinExistence type="predicted"/>